<dbReference type="AlphaFoldDB" id="A0AAV2YZ15"/>
<dbReference type="PANTHER" id="PTHR10942:SF0">
    <property type="entry name" value="LEISHMANOLYSIN-LIKE PEPTIDASE"/>
    <property type="match status" value="1"/>
</dbReference>
<dbReference type="InterPro" id="IPR000742">
    <property type="entry name" value="EGF"/>
</dbReference>
<dbReference type="Gene3D" id="3.10.170.20">
    <property type="match status" value="1"/>
</dbReference>
<keyword evidence="6 8" id="KW-0482">Metalloprotease</keyword>
<evidence type="ECO:0000259" key="10">
    <source>
        <dbReference type="PROSITE" id="PS01186"/>
    </source>
</evidence>
<comment type="similarity">
    <text evidence="1">Belongs to the peptidase M8 family.</text>
</comment>
<feature type="active site" evidence="7">
    <location>
        <position position="245"/>
    </location>
</feature>
<evidence type="ECO:0000256" key="2">
    <source>
        <dbReference type="ARBA" id="ARBA00022670"/>
    </source>
</evidence>
<comment type="cofactor">
    <cofactor evidence="8">
        <name>Zn(2+)</name>
        <dbReference type="ChEBI" id="CHEBI:29105"/>
    </cofactor>
    <text evidence="8">Binds 1 zinc ion per subunit.</text>
</comment>
<organism evidence="11 12">
    <name type="scientific">Lagenidium giganteum</name>
    <dbReference type="NCBI Taxonomy" id="4803"/>
    <lineage>
        <taxon>Eukaryota</taxon>
        <taxon>Sar</taxon>
        <taxon>Stramenopiles</taxon>
        <taxon>Oomycota</taxon>
        <taxon>Peronosporomycetes</taxon>
        <taxon>Pythiales</taxon>
        <taxon>Pythiaceae</taxon>
    </lineage>
</organism>
<reference evidence="11" key="2">
    <citation type="journal article" date="2023" name="Microbiol Resour">
        <title>Decontamination and Annotation of the Draft Genome Sequence of the Oomycete Lagenidium giganteum ARSEF 373.</title>
        <authorList>
            <person name="Morgan W.R."/>
            <person name="Tartar A."/>
        </authorList>
    </citation>
    <scope>NUCLEOTIDE SEQUENCE</scope>
    <source>
        <strain evidence="11">ARSEF 373</strain>
    </source>
</reference>
<keyword evidence="2" id="KW-0645">Protease</keyword>
<reference evidence="11" key="1">
    <citation type="submission" date="2022-11" db="EMBL/GenBank/DDBJ databases">
        <authorList>
            <person name="Morgan W.R."/>
            <person name="Tartar A."/>
        </authorList>
    </citation>
    <scope>NUCLEOTIDE SEQUENCE</scope>
    <source>
        <strain evidence="11">ARSEF 373</strain>
    </source>
</reference>
<accession>A0AAV2YZ15</accession>
<dbReference type="SUPFAM" id="SSF55486">
    <property type="entry name" value="Metalloproteases ('zincins'), catalytic domain"/>
    <property type="match status" value="1"/>
</dbReference>
<dbReference type="Gene3D" id="2.10.25.10">
    <property type="entry name" value="Laminin"/>
    <property type="match status" value="1"/>
</dbReference>
<dbReference type="PROSITE" id="PS00022">
    <property type="entry name" value="EGF_1"/>
    <property type="match status" value="1"/>
</dbReference>
<dbReference type="Proteomes" id="UP001146120">
    <property type="component" value="Unassembled WGS sequence"/>
</dbReference>
<dbReference type="Gene3D" id="3.90.132.10">
    <property type="entry name" value="Leishmanolysin , domain 2"/>
    <property type="match status" value="1"/>
</dbReference>
<evidence type="ECO:0000259" key="9">
    <source>
        <dbReference type="PROSITE" id="PS00022"/>
    </source>
</evidence>
<proteinExistence type="inferred from homology"/>
<dbReference type="GO" id="GO:0007155">
    <property type="term" value="P:cell adhesion"/>
    <property type="evidence" value="ECO:0007669"/>
    <property type="project" value="InterPro"/>
</dbReference>
<dbReference type="Gene3D" id="2.10.55.10">
    <property type="entry name" value="Leishmanolysin domain 3"/>
    <property type="match status" value="1"/>
</dbReference>
<dbReference type="GO" id="GO:0016020">
    <property type="term" value="C:membrane"/>
    <property type="evidence" value="ECO:0007669"/>
    <property type="project" value="InterPro"/>
</dbReference>
<feature type="binding site" evidence="8">
    <location>
        <position position="248"/>
    </location>
    <ligand>
        <name>Zn(2+)</name>
        <dbReference type="ChEBI" id="CHEBI:29105"/>
        <note>catalytic</note>
    </ligand>
</feature>
<keyword evidence="3 8" id="KW-0479">Metal-binding</keyword>
<dbReference type="PANTHER" id="PTHR10942">
    <property type="entry name" value="LEISHMANOLYSIN-LIKE PEPTIDASE"/>
    <property type="match status" value="1"/>
</dbReference>
<evidence type="ECO:0000256" key="4">
    <source>
        <dbReference type="ARBA" id="ARBA00022801"/>
    </source>
</evidence>
<protein>
    <recommendedName>
        <fullName evidence="9 10">EGF-like domain-containing protein</fullName>
    </recommendedName>
</protein>
<comment type="caution">
    <text evidence="11">The sequence shown here is derived from an EMBL/GenBank/DDBJ whole genome shotgun (WGS) entry which is preliminary data.</text>
</comment>
<evidence type="ECO:0000256" key="7">
    <source>
        <dbReference type="PIRSR" id="PIRSR601577-1"/>
    </source>
</evidence>
<dbReference type="GO" id="GO:0046872">
    <property type="term" value="F:metal ion binding"/>
    <property type="evidence" value="ECO:0007669"/>
    <property type="project" value="UniProtKB-KW"/>
</dbReference>
<gene>
    <name evidence="11" type="ORF">N0F65_000972</name>
</gene>
<keyword evidence="5 8" id="KW-0862">Zinc</keyword>
<evidence type="ECO:0000256" key="8">
    <source>
        <dbReference type="PIRSR" id="PIRSR601577-2"/>
    </source>
</evidence>
<evidence type="ECO:0000256" key="1">
    <source>
        <dbReference type="ARBA" id="ARBA00005860"/>
    </source>
</evidence>
<keyword evidence="12" id="KW-1185">Reference proteome</keyword>
<dbReference type="GO" id="GO:0004222">
    <property type="term" value="F:metalloendopeptidase activity"/>
    <property type="evidence" value="ECO:0007669"/>
    <property type="project" value="InterPro"/>
</dbReference>
<keyword evidence="4" id="KW-0378">Hydrolase</keyword>
<name>A0AAV2YZ15_9STRA</name>
<dbReference type="InterPro" id="IPR001577">
    <property type="entry name" value="Peptidase_M8"/>
</dbReference>
<feature type="binding site" evidence="8">
    <location>
        <position position="347"/>
    </location>
    <ligand>
        <name>Zn(2+)</name>
        <dbReference type="ChEBI" id="CHEBI:29105"/>
        <note>catalytic</note>
    </ligand>
</feature>
<dbReference type="GO" id="GO:0006508">
    <property type="term" value="P:proteolysis"/>
    <property type="evidence" value="ECO:0007669"/>
    <property type="project" value="UniProtKB-KW"/>
</dbReference>
<evidence type="ECO:0000313" key="12">
    <source>
        <dbReference type="Proteomes" id="UP001146120"/>
    </source>
</evidence>
<feature type="binding site" evidence="8">
    <location>
        <position position="244"/>
    </location>
    <ligand>
        <name>Zn(2+)</name>
        <dbReference type="ChEBI" id="CHEBI:29105"/>
        <note>catalytic</note>
    </ligand>
</feature>
<feature type="domain" description="EGF-like" evidence="9 10">
    <location>
        <begin position="606"/>
        <end position="617"/>
    </location>
</feature>
<evidence type="ECO:0000313" key="11">
    <source>
        <dbReference type="EMBL" id="DAZ98816.1"/>
    </source>
</evidence>
<dbReference type="FunFam" id="3.90.132.10:FF:000001">
    <property type="entry name" value="leishmanolysin-like peptidase isoform X2"/>
    <property type="match status" value="1"/>
</dbReference>
<dbReference type="PROSITE" id="PS01186">
    <property type="entry name" value="EGF_2"/>
    <property type="match status" value="1"/>
</dbReference>
<dbReference type="Pfam" id="PF01457">
    <property type="entry name" value="Peptidase_M8"/>
    <property type="match status" value="2"/>
</dbReference>
<dbReference type="EMBL" id="DAKRPA010000096">
    <property type="protein sequence ID" value="DAZ98816.1"/>
    <property type="molecule type" value="Genomic_DNA"/>
</dbReference>
<sequence>MSWLAGFIRGCIHDHLPHKVIGHDQAYHPDHPFRVAERRRLQEDQQVDDGITNTQHYDTASSSSYALYAPIRITPYYDNDTINLLPASQQDVLFRLVPDAIRRFRSMLSVVPVQGNLMAKRSCVVQYQTTPIVCKTVQTQEQCLEMPIPSDHFGPTLVCSTCVSAGCSRGKCSTIPGQGVPDSDFVIYVRAVNTTFCNGQVLAYASSCQKDQYDRPTFGMANFCPTQISSDPHAYEAQLATALHEMTHALGFSAQFFAYMRNADGSPRTFRDLYGRPRTGGRCPNGDYVDGFPVPSSSTVQVSRERNHTVAKMITPAVAKFVQDHFGCKELRGAELENQDEGCMGSHWEERLFEPEYMTPVSSFVNTISGLTLAFFEDSGWYKTNTAAASRLHFGAGRGCTFATSPCIDKATETPLAMDHYCTSKDAESCSVDATSRSVCFINSGRDIPKIYQYFTSDSTRGGTNSFADFCPINSGYSLGDCRLEINLQYPPGTTTNLMGEAYCPTCKCTRTTLTLKNSGWAMGSRRKTGCYRMECPSPDIVQIHVPLASGEDGEYVVNCTTPGDTHNVPGYTGTIACPDPAVVCETTCPRACGGHGLCNFSTNTCSCDNGWIGDDCATNASAPSTRTNADLRNINGAQPSRGSGAWCILFSMLAAGWIALLPV</sequence>
<evidence type="ECO:0000256" key="3">
    <source>
        <dbReference type="ARBA" id="ARBA00022723"/>
    </source>
</evidence>
<evidence type="ECO:0000256" key="6">
    <source>
        <dbReference type="ARBA" id="ARBA00023049"/>
    </source>
</evidence>
<dbReference type="GO" id="GO:0005737">
    <property type="term" value="C:cytoplasm"/>
    <property type="evidence" value="ECO:0007669"/>
    <property type="project" value="TreeGrafter"/>
</dbReference>
<evidence type="ECO:0000256" key="5">
    <source>
        <dbReference type="ARBA" id="ARBA00022833"/>
    </source>
</evidence>